<dbReference type="SMART" id="SM00304">
    <property type="entry name" value="HAMP"/>
    <property type="match status" value="2"/>
</dbReference>
<dbReference type="SMART" id="SM00283">
    <property type="entry name" value="MA"/>
    <property type="match status" value="1"/>
</dbReference>
<dbReference type="InterPro" id="IPR004089">
    <property type="entry name" value="MCPsignal_dom"/>
</dbReference>
<reference evidence="8" key="1">
    <citation type="submission" date="2018-11" db="EMBL/GenBank/DDBJ databases">
        <authorList>
            <consortium name="Genoscope - CEA"/>
            <person name="William W."/>
        </authorList>
    </citation>
    <scope>NUCLEOTIDE SEQUENCE [LARGE SCALE GENOMIC DNA]</scope>
    <source>
        <strain evidence="8">T9AD</strain>
    </source>
</reference>
<evidence type="ECO:0000256" key="7">
    <source>
        <dbReference type="ARBA" id="ARBA00029447"/>
    </source>
</evidence>
<dbReference type="SMART" id="SM01358">
    <property type="entry name" value="HBM"/>
    <property type="match status" value="1"/>
</dbReference>
<keyword evidence="3" id="KW-0812">Transmembrane</keyword>
<comment type="similarity">
    <text evidence="7">Belongs to the methyl-accepting chemotaxis (MCP) protein family.</text>
</comment>
<dbReference type="PROSITE" id="PS50111">
    <property type="entry name" value="CHEMOTAXIS_TRANSDUC_2"/>
    <property type="match status" value="1"/>
</dbReference>
<dbReference type="GO" id="GO:0006935">
    <property type="term" value="P:chemotaxis"/>
    <property type="evidence" value="ECO:0007669"/>
    <property type="project" value="UniProtKB-KW"/>
</dbReference>
<dbReference type="Gene3D" id="1.10.287.950">
    <property type="entry name" value="Methyl-accepting chemotaxis protein"/>
    <property type="match status" value="1"/>
</dbReference>
<evidence type="ECO:0000256" key="1">
    <source>
        <dbReference type="ARBA" id="ARBA00004141"/>
    </source>
</evidence>
<dbReference type="InterPro" id="IPR032255">
    <property type="entry name" value="HBM"/>
</dbReference>
<dbReference type="PANTHER" id="PTHR32089">
    <property type="entry name" value="METHYL-ACCEPTING CHEMOTAXIS PROTEIN MCPB"/>
    <property type="match status" value="1"/>
</dbReference>
<evidence type="ECO:0000256" key="3">
    <source>
        <dbReference type="ARBA" id="ARBA00022692"/>
    </source>
</evidence>
<keyword evidence="4" id="KW-1133">Transmembrane helix</keyword>
<sequence>MSKWLGNVSVTLKLAISFGLVLLLTLLLAITGWDGIGRLIERGQRVIEINEVNNLLDDLRVNRVRYVMSNGDKALGDEMQRALDLYRASHERIMGNFRSADNIRLLKAQNGQIAHYQEALTTMRSAFADAAATRQEMGRLARDVFAEIEALDAVIARMPEYDPQRQVRYRAMRDAKEGIQLMRYEVRGYTAKVNADSEAAVVRQVQRTADSLAQLEVSMGSESAAQVEAIQRGFDSYRAVVTAFQQANTAAIAARDELDRTGNEIVKLSDQLIHNQVLQRDSDTAAAKSMQLITTLVALAIGIGSAILITRQITRPLGDTLAVVERIASGDLTDLPPSTRRDEIGVLQQGVQRMGQSLRELIGGIRDSVSQIASAAEELSAVTEQTSAGVNSQKQETDQVATAMQEMSATVNEVARNAEQASLAAADADAEAHQGDQVVNEAIEQIEVLAGEMVRSTDAMNLLQKESEKIGSVMDVIKAVADQTNLLALNAAIEAARAGEAGRGFAVVADEVRGLARRTQQSTEEIEALIGALQRGTQQVAGVLAESRGLTEGSVELARKAGSALGVINQKVSNIQSMNQQIAAAAEQQGAVAEEIGRSVLNVRDVAEQTAAASEETAASSVELARLGNHLQVLVSRFRV</sequence>
<dbReference type="InterPro" id="IPR003660">
    <property type="entry name" value="HAMP_dom"/>
</dbReference>
<protein>
    <submittedName>
        <fullName evidence="8">Methyl-accepting chemotaxis protein McpS</fullName>
    </submittedName>
</protein>
<dbReference type="Gene3D" id="1.20.1440.210">
    <property type="match status" value="2"/>
</dbReference>
<dbReference type="FunFam" id="1.10.287.950:FF:000001">
    <property type="entry name" value="Methyl-accepting chemotaxis sensory transducer"/>
    <property type="match status" value="1"/>
</dbReference>
<dbReference type="Pfam" id="PF00672">
    <property type="entry name" value="HAMP"/>
    <property type="match status" value="1"/>
</dbReference>
<evidence type="ECO:0000256" key="4">
    <source>
        <dbReference type="ARBA" id="ARBA00022989"/>
    </source>
</evidence>
<proteinExistence type="inferred from homology"/>
<dbReference type="CDD" id="cd06225">
    <property type="entry name" value="HAMP"/>
    <property type="match status" value="1"/>
</dbReference>
<dbReference type="EMBL" id="LR130779">
    <property type="protein sequence ID" value="VDN61750.1"/>
    <property type="molecule type" value="Genomic_DNA"/>
</dbReference>
<evidence type="ECO:0000313" key="8">
    <source>
        <dbReference type="EMBL" id="VDN61750.1"/>
    </source>
</evidence>
<dbReference type="SUPFAM" id="SSF58104">
    <property type="entry name" value="Methyl-accepting chemotaxis protein (MCP) signaling domain"/>
    <property type="match status" value="1"/>
</dbReference>
<dbReference type="AlphaFoldDB" id="A0A653AZD5"/>
<evidence type="ECO:0000256" key="2">
    <source>
        <dbReference type="ARBA" id="ARBA00022500"/>
    </source>
</evidence>
<dbReference type="PROSITE" id="PS50885">
    <property type="entry name" value="HAMP"/>
    <property type="match status" value="1"/>
</dbReference>
<keyword evidence="2" id="KW-0145">Chemotaxis</keyword>
<gene>
    <name evidence="8" type="primary">mcpS</name>
    <name evidence="8" type="ORF">POT9AD_0759</name>
</gene>
<dbReference type="GO" id="GO:0016020">
    <property type="term" value="C:membrane"/>
    <property type="evidence" value="ECO:0007669"/>
    <property type="project" value="UniProtKB-SubCell"/>
</dbReference>
<organism evidence="8">
    <name type="scientific">Ectopseudomonas oleovorans</name>
    <name type="common">Pseudomonas oleovorans</name>
    <dbReference type="NCBI Taxonomy" id="301"/>
    <lineage>
        <taxon>Bacteria</taxon>
        <taxon>Pseudomonadati</taxon>
        <taxon>Pseudomonadota</taxon>
        <taxon>Gammaproteobacteria</taxon>
        <taxon>Pseudomonadales</taxon>
        <taxon>Pseudomonadaceae</taxon>
        <taxon>Ectopseudomonas</taxon>
    </lineage>
</organism>
<dbReference type="OrthoDB" id="6434013at2"/>
<keyword evidence="5" id="KW-0472">Membrane</keyword>
<keyword evidence="6" id="KW-0807">Transducer</keyword>
<accession>A0A653AZD5</accession>
<dbReference type="PROSITE" id="PS51753">
    <property type="entry name" value="HBM"/>
    <property type="match status" value="1"/>
</dbReference>
<evidence type="ECO:0000256" key="5">
    <source>
        <dbReference type="ARBA" id="ARBA00023136"/>
    </source>
</evidence>
<dbReference type="Pfam" id="PF00015">
    <property type="entry name" value="MCPsignal"/>
    <property type="match status" value="1"/>
</dbReference>
<comment type="subcellular location">
    <subcellularLocation>
        <location evidence="1">Membrane</location>
        <topology evidence="1">Multi-pass membrane protein</topology>
    </subcellularLocation>
</comment>
<dbReference type="Pfam" id="PF16591">
    <property type="entry name" value="HBM"/>
    <property type="match status" value="1"/>
</dbReference>
<evidence type="ECO:0000256" key="6">
    <source>
        <dbReference type="ARBA" id="ARBA00023224"/>
    </source>
</evidence>
<dbReference type="GO" id="GO:0007165">
    <property type="term" value="P:signal transduction"/>
    <property type="evidence" value="ECO:0007669"/>
    <property type="project" value="UniProtKB-KW"/>
</dbReference>
<dbReference type="PANTHER" id="PTHR32089:SF120">
    <property type="entry name" value="METHYL-ACCEPTING CHEMOTAXIS PROTEIN TLPQ"/>
    <property type="match status" value="1"/>
</dbReference>
<name>A0A653AZD5_ECTOL</name>